<organism evidence="2 3">
    <name type="scientific">Mycobacterium phage MalagasyRose</name>
    <dbReference type="NCBI Taxonomy" id="2599870"/>
    <lineage>
        <taxon>Viruses</taxon>
        <taxon>Duplodnaviria</taxon>
        <taxon>Heunggongvirae</taxon>
        <taxon>Uroviricota</taxon>
        <taxon>Caudoviricetes</taxon>
        <taxon>Malagasyrosevirus</taxon>
        <taxon>Malagasyrosevirus malagasyrose</taxon>
    </lineage>
</organism>
<accession>A0A5J6TGA9</accession>
<proteinExistence type="predicted"/>
<dbReference type="GeneID" id="80019492"/>
<dbReference type="RefSeq" id="YP_010754889.1">
    <property type="nucleotide sequence ID" value="NC_073465.1"/>
</dbReference>
<name>A0A5J6TGA9_9CAUD</name>
<dbReference type="Proteomes" id="UP000326279">
    <property type="component" value="Segment"/>
</dbReference>
<gene>
    <name evidence="2" type="primary">17</name>
    <name evidence="2" type="ORF">PBI_MALAGASYROSE_17</name>
</gene>
<feature type="region of interest" description="Disordered" evidence="1">
    <location>
        <begin position="118"/>
        <end position="142"/>
    </location>
</feature>
<reference evidence="2 3" key="1">
    <citation type="submission" date="2019-07" db="EMBL/GenBank/DDBJ databases">
        <authorList>
            <person name="Garlena R.A."/>
            <person name="Russell D.A."/>
            <person name="Pope W.H."/>
            <person name="Jacobs-Sera D."/>
            <person name="Hatfull G.F."/>
        </authorList>
    </citation>
    <scope>NUCLEOTIDE SEQUENCE [LARGE SCALE GENOMIC DNA]</scope>
</reference>
<evidence type="ECO:0000313" key="3">
    <source>
        <dbReference type="Proteomes" id="UP000326279"/>
    </source>
</evidence>
<sequence>MVYSPRFSSNRMGALDFDWHLDEFENLRKSAGVVAFLEATGERLVGQLNTELRAAQAQRGQPQADGYKFYVTGKGEGGDKSRARLHILAFTARGIAHEAKHQSILRLLGEAVAATSQDRADERRALREARTAARREREGGGS</sequence>
<protein>
    <submittedName>
        <fullName evidence="2">Uncharacterized protein</fullName>
    </submittedName>
</protein>
<evidence type="ECO:0000313" key="2">
    <source>
        <dbReference type="EMBL" id="QFG08867.1"/>
    </source>
</evidence>
<evidence type="ECO:0000256" key="1">
    <source>
        <dbReference type="SAM" id="MobiDB-lite"/>
    </source>
</evidence>
<dbReference type="KEGG" id="vg:80019492"/>
<keyword evidence="3" id="KW-1185">Reference proteome</keyword>
<dbReference type="EMBL" id="MN234170">
    <property type="protein sequence ID" value="QFG08867.1"/>
    <property type="molecule type" value="Genomic_DNA"/>
</dbReference>